<keyword evidence="2" id="KW-1003">Cell membrane</keyword>
<evidence type="ECO:0000256" key="3">
    <source>
        <dbReference type="ARBA" id="ARBA00022692"/>
    </source>
</evidence>
<keyword evidence="5 6" id="KW-0472">Membrane</keyword>
<evidence type="ECO:0000313" key="8">
    <source>
        <dbReference type="Proteomes" id="UP000275232"/>
    </source>
</evidence>
<dbReference type="PANTHER" id="PTHR30250">
    <property type="entry name" value="PST FAMILY PREDICTED COLANIC ACID TRANSPORTER"/>
    <property type="match status" value="1"/>
</dbReference>
<evidence type="ECO:0000256" key="6">
    <source>
        <dbReference type="SAM" id="Phobius"/>
    </source>
</evidence>
<comment type="caution">
    <text evidence="7">The sequence shown here is derived from an EMBL/GenBank/DDBJ whole genome shotgun (WGS) entry which is preliminary data.</text>
</comment>
<feature type="transmembrane region" description="Helical" evidence="6">
    <location>
        <begin position="281"/>
        <end position="304"/>
    </location>
</feature>
<evidence type="ECO:0000313" key="7">
    <source>
        <dbReference type="EMBL" id="RPF71523.1"/>
    </source>
</evidence>
<feature type="transmembrane region" description="Helical" evidence="6">
    <location>
        <begin position="325"/>
        <end position="345"/>
    </location>
</feature>
<evidence type="ECO:0000256" key="1">
    <source>
        <dbReference type="ARBA" id="ARBA00004651"/>
    </source>
</evidence>
<dbReference type="PANTHER" id="PTHR30250:SF11">
    <property type="entry name" value="O-ANTIGEN TRANSPORTER-RELATED"/>
    <property type="match status" value="1"/>
</dbReference>
<dbReference type="Proteomes" id="UP000275232">
    <property type="component" value="Unassembled WGS sequence"/>
</dbReference>
<dbReference type="InterPro" id="IPR050833">
    <property type="entry name" value="Poly_Biosynth_Transport"/>
</dbReference>
<keyword evidence="4 6" id="KW-1133">Transmembrane helix</keyword>
<reference evidence="7 8" key="1">
    <citation type="submission" date="2018-11" db="EMBL/GenBank/DDBJ databases">
        <title>Erythrobacter spongiae sp. nov., isolated from a marine sponge.</title>
        <authorList>
            <person name="Zhuang L."/>
            <person name="Luo L."/>
        </authorList>
    </citation>
    <scope>NUCLEOTIDE SEQUENCE [LARGE SCALE GENOMIC DNA]</scope>
    <source>
        <strain evidence="7 8">HN-E23</strain>
    </source>
</reference>
<feature type="transmembrane region" description="Helical" evidence="6">
    <location>
        <begin position="68"/>
        <end position="91"/>
    </location>
</feature>
<keyword evidence="3 6" id="KW-0812">Transmembrane</keyword>
<feature type="transmembrane region" description="Helical" evidence="6">
    <location>
        <begin position="391"/>
        <end position="411"/>
    </location>
</feature>
<sequence length="445" mass="46865">MRIRTRPEPQSTMPSGPLRKNLNRVASRLGRLRFELILGLVLRGASAVTGFALVWLIVQVFGAEVVGLYQLGIVTMTLSSVLACQGLDRILVRDASVAIHEGNLAEGKAKFLTACTRILCVGIPLTVLIVVFADPLANRLLREPAAAVHLRILAPALVTTAIIRVSASLLRARGDVMLSQSLDGWTYSGIAAIVVGSIWLSGMTADARLPAAAYLGGTTIVMTAGLIVVVRMTRGWTVDRKAALSVAPGLRIAGFNALAQFNTWIGLALLTASAGAASAGIFRVGFQFCLLFTLINSSFAMMIGPHIARAAAVRDAGGVKGTLRTATLLGCGICLPLLLGLMVFAEDAMRLFGPDFIRGANALRVLAAGQFLNVAFGPVGAALTMMKSEKAVLRIEVVATAAGVLLTIVLIPPYGMLGAAIGATSAIILRNTLSFATLRFRLRRI</sequence>
<dbReference type="GO" id="GO:0005886">
    <property type="term" value="C:plasma membrane"/>
    <property type="evidence" value="ECO:0007669"/>
    <property type="project" value="UniProtKB-SubCell"/>
</dbReference>
<evidence type="ECO:0000256" key="4">
    <source>
        <dbReference type="ARBA" id="ARBA00022989"/>
    </source>
</evidence>
<gene>
    <name evidence="7" type="ORF">EG799_07770</name>
</gene>
<dbReference type="EMBL" id="RPFZ01000001">
    <property type="protein sequence ID" value="RPF71523.1"/>
    <property type="molecule type" value="Genomic_DNA"/>
</dbReference>
<evidence type="ECO:0000256" key="5">
    <source>
        <dbReference type="ARBA" id="ARBA00023136"/>
    </source>
</evidence>
<evidence type="ECO:0000256" key="2">
    <source>
        <dbReference type="ARBA" id="ARBA00022475"/>
    </source>
</evidence>
<name>A0A3N5CQZ7_9SPHN</name>
<comment type="subcellular location">
    <subcellularLocation>
        <location evidence="1">Cell membrane</location>
        <topology evidence="1">Multi-pass membrane protein</topology>
    </subcellularLocation>
</comment>
<feature type="transmembrane region" description="Helical" evidence="6">
    <location>
        <begin position="184"/>
        <end position="205"/>
    </location>
</feature>
<proteinExistence type="predicted"/>
<feature type="transmembrane region" description="Helical" evidence="6">
    <location>
        <begin position="36"/>
        <end position="62"/>
    </location>
</feature>
<protein>
    <submittedName>
        <fullName evidence="7">Uncharacterized protein</fullName>
    </submittedName>
</protein>
<organism evidence="7 8">
    <name type="scientific">Aurantiacibacter spongiae</name>
    <dbReference type="NCBI Taxonomy" id="2488860"/>
    <lineage>
        <taxon>Bacteria</taxon>
        <taxon>Pseudomonadati</taxon>
        <taxon>Pseudomonadota</taxon>
        <taxon>Alphaproteobacteria</taxon>
        <taxon>Sphingomonadales</taxon>
        <taxon>Erythrobacteraceae</taxon>
        <taxon>Aurantiacibacter</taxon>
    </lineage>
</organism>
<dbReference type="AlphaFoldDB" id="A0A3N5CQZ7"/>
<feature type="transmembrane region" description="Helical" evidence="6">
    <location>
        <begin position="152"/>
        <end position="172"/>
    </location>
</feature>
<keyword evidence="8" id="KW-1185">Reference proteome</keyword>
<feature type="transmembrane region" description="Helical" evidence="6">
    <location>
        <begin position="111"/>
        <end position="132"/>
    </location>
</feature>
<feature type="transmembrane region" description="Helical" evidence="6">
    <location>
        <begin position="365"/>
        <end position="384"/>
    </location>
</feature>
<feature type="transmembrane region" description="Helical" evidence="6">
    <location>
        <begin position="417"/>
        <end position="438"/>
    </location>
</feature>
<feature type="transmembrane region" description="Helical" evidence="6">
    <location>
        <begin position="211"/>
        <end position="230"/>
    </location>
</feature>
<accession>A0A3N5CQZ7</accession>